<feature type="chain" id="PRO_5012003347" evidence="1">
    <location>
        <begin position="20"/>
        <end position="268"/>
    </location>
</feature>
<feature type="signal peptide" evidence="1">
    <location>
        <begin position="1"/>
        <end position="19"/>
    </location>
</feature>
<keyword evidence="3" id="KW-1185">Reference proteome</keyword>
<dbReference type="EMBL" id="FSRQ01000002">
    <property type="protein sequence ID" value="SIO17606.1"/>
    <property type="molecule type" value="Genomic_DNA"/>
</dbReference>
<dbReference type="AlphaFoldDB" id="A0A1N6HD09"/>
<proteinExistence type="predicted"/>
<protein>
    <submittedName>
        <fullName evidence="2">Uncharacterized protein</fullName>
    </submittedName>
</protein>
<organism evidence="2 3">
    <name type="scientific">Chryseobacterium scophthalmum</name>
    <dbReference type="NCBI Taxonomy" id="59733"/>
    <lineage>
        <taxon>Bacteria</taxon>
        <taxon>Pseudomonadati</taxon>
        <taxon>Bacteroidota</taxon>
        <taxon>Flavobacteriia</taxon>
        <taxon>Flavobacteriales</taxon>
        <taxon>Weeksellaceae</taxon>
        <taxon>Chryseobacterium group</taxon>
        <taxon>Chryseobacterium</taxon>
    </lineage>
</organism>
<dbReference type="Proteomes" id="UP000184782">
    <property type="component" value="Unassembled WGS sequence"/>
</dbReference>
<evidence type="ECO:0000313" key="2">
    <source>
        <dbReference type="EMBL" id="SIO17606.1"/>
    </source>
</evidence>
<dbReference type="STRING" id="59733.SAMN05421769_2405"/>
<sequence length="268" mass="32277">MNKFIFSFFLLLSFLCLQAQEKDSVNNDKIEDVVISGLRKVDCQKIYDEEKALYEKQSEELQKLNFETLFDELLKLKEFQKIKSDERKIVILNPDYNTIISSCGNDFFFKCKHYEKYINKDVFEKVWNKNSYLKILNFFDNKIIVPLIEFPFWSFEQNMKDENNYLKTRNIEPFYKGIYRDLNNKKKEFYYSSHKKTNESLEISLDKNKIIAQNYLQLDMKIFPVVSDNSGVYSVTIILGNEEKELSKRYLLYQYKDGKWNFLEEKTK</sequence>
<dbReference type="RefSeq" id="WP_143747577.1">
    <property type="nucleotide sequence ID" value="NZ_FSRQ01000002.1"/>
</dbReference>
<name>A0A1N6HD09_9FLAO</name>
<dbReference type="OrthoDB" id="1274111at2"/>
<gene>
    <name evidence="2" type="ORF">SAMN05421769_2405</name>
</gene>
<evidence type="ECO:0000256" key="1">
    <source>
        <dbReference type="SAM" id="SignalP"/>
    </source>
</evidence>
<reference evidence="3" key="1">
    <citation type="submission" date="2016-12" db="EMBL/GenBank/DDBJ databases">
        <authorList>
            <person name="Varghese N."/>
            <person name="Submissions S."/>
        </authorList>
    </citation>
    <scope>NUCLEOTIDE SEQUENCE [LARGE SCALE GENOMIC DNA]</scope>
    <source>
        <strain evidence="3">DSM 16779</strain>
    </source>
</reference>
<evidence type="ECO:0000313" key="3">
    <source>
        <dbReference type="Proteomes" id="UP000184782"/>
    </source>
</evidence>
<accession>A0A1N6HD09</accession>
<keyword evidence="1" id="KW-0732">Signal</keyword>